<dbReference type="OrthoDB" id="5815649at2759"/>
<gene>
    <name evidence="1" type="ORF">SVUK_LOCUS6794</name>
</gene>
<accession>A0A3P7IP46</accession>
<proteinExistence type="predicted"/>
<name>A0A3P7IP46_STRVU</name>
<keyword evidence="2" id="KW-1185">Reference proteome</keyword>
<evidence type="ECO:0000313" key="1">
    <source>
        <dbReference type="EMBL" id="VDM71796.1"/>
    </source>
</evidence>
<dbReference type="Proteomes" id="UP000270094">
    <property type="component" value="Unassembled WGS sequence"/>
</dbReference>
<dbReference type="EMBL" id="UYYB01022135">
    <property type="protein sequence ID" value="VDM71796.1"/>
    <property type="molecule type" value="Genomic_DNA"/>
</dbReference>
<evidence type="ECO:0000313" key="2">
    <source>
        <dbReference type="Proteomes" id="UP000270094"/>
    </source>
</evidence>
<sequence length="75" mass="8754">MDPSRSKTSSREATDRWADVFVARMDQLVTSNGSGPREGRRRNSIPTSWLVRDKRMETMLWPARRVKTPSKYLSR</sequence>
<organism evidence="1 2">
    <name type="scientific">Strongylus vulgaris</name>
    <name type="common">Blood worm</name>
    <dbReference type="NCBI Taxonomy" id="40348"/>
    <lineage>
        <taxon>Eukaryota</taxon>
        <taxon>Metazoa</taxon>
        <taxon>Ecdysozoa</taxon>
        <taxon>Nematoda</taxon>
        <taxon>Chromadorea</taxon>
        <taxon>Rhabditida</taxon>
        <taxon>Rhabditina</taxon>
        <taxon>Rhabditomorpha</taxon>
        <taxon>Strongyloidea</taxon>
        <taxon>Strongylidae</taxon>
        <taxon>Strongylus</taxon>
    </lineage>
</organism>
<protein>
    <submittedName>
        <fullName evidence="1">Uncharacterized protein</fullName>
    </submittedName>
</protein>
<reference evidence="1 2" key="1">
    <citation type="submission" date="2018-11" db="EMBL/GenBank/DDBJ databases">
        <authorList>
            <consortium name="Pathogen Informatics"/>
        </authorList>
    </citation>
    <scope>NUCLEOTIDE SEQUENCE [LARGE SCALE GENOMIC DNA]</scope>
</reference>
<dbReference type="AlphaFoldDB" id="A0A3P7IP46"/>